<organism evidence="2 3">
    <name type="scientific">Novimethylophilus kurashikiensis</name>
    <dbReference type="NCBI Taxonomy" id="1825523"/>
    <lineage>
        <taxon>Bacteria</taxon>
        <taxon>Pseudomonadati</taxon>
        <taxon>Pseudomonadota</taxon>
        <taxon>Betaproteobacteria</taxon>
        <taxon>Nitrosomonadales</taxon>
        <taxon>Methylophilaceae</taxon>
        <taxon>Novimethylophilus</taxon>
    </lineage>
</organism>
<protein>
    <submittedName>
        <fullName evidence="2">Family 2 glycosyl transferase</fullName>
    </submittedName>
</protein>
<dbReference type="AlphaFoldDB" id="A0A2R5F4G9"/>
<gene>
    <name evidence="2" type="ORF">NMK_0848</name>
</gene>
<keyword evidence="2" id="KW-0808">Transferase</keyword>
<evidence type="ECO:0000313" key="3">
    <source>
        <dbReference type="Proteomes" id="UP000245081"/>
    </source>
</evidence>
<comment type="caution">
    <text evidence="2">The sequence shown here is derived from an EMBL/GenBank/DDBJ whole genome shotgun (WGS) entry which is preliminary data.</text>
</comment>
<dbReference type="GO" id="GO:0016758">
    <property type="term" value="F:hexosyltransferase activity"/>
    <property type="evidence" value="ECO:0007669"/>
    <property type="project" value="UniProtKB-ARBA"/>
</dbReference>
<proteinExistence type="predicted"/>
<evidence type="ECO:0000259" key="1">
    <source>
        <dbReference type="Pfam" id="PF00535"/>
    </source>
</evidence>
<dbReference type="Gene3D" id="3.90.550.10">
    <property type="entry name" value="Spore Coat Polysaccharide Biosynthesis Protein SpsA, Chain A"/>
    <property type="match status" value="1"/>
</dbReference>
<keyword evidence="3" id="KW-1185">Reference proteome</keyword>
<dbReference type="Pfam" id="PF00535">
    <property type="entry name" value="Glycos_transf_2"/>
    <property type="match status" value="1"/>
</dbReference>
<dbReference type="EMBL" id="BDOQ01000003">
    <property type="protein sequence ID" value="GBG13302.1"/>
    <property type="molecule type" value="Genomic_DNA"/>
</dbReference>
<name>A0A2R5F4G9_9PROT</name>
<sequence length="251" mass="28986">MELLVIDDGSTDGSGDLATSIGDPRVYVLSETKNRGLAFRLNQGIDAARGKFIARMDADDFSFPQRLEKQLRFLESHPEIDLVGCRPVTFHDNGRPIGLFPLAKTHEEICANPSRGFYLAHPTWMGRTEWFRRHRYRIPEVRRAEDQDLLLRSYRDSQFACLPEVLLAYRIHSFDFKRTWLARRSLCAAQISFFYSNREWRNVMSTLLMTTAKVAVDLLAAIPGGEFIFNRRMGENIPPKIISELQEYKIL</sequence>
<dbReference type="SUPFAM" id="SSF53448">
    <property type="entry name" value="Nucleotide-diphospho-sugar transferases"/>
    <property type="match status" value="1"/>
</dbReference>
<dbReference type="InterPro" id="IPR029044">
    <property type="entry name" value="Nucleotide-diphossugar_trans"/>
</dbReference>
<dbReference type="PANTHER" id="PTHR22916:SF3">
    <property type="entry name" value="UDP-GLCNAC:BETAGAL BETA-1,3-N-ACETYLGLUCOSAMINYLTRANSFERASE-LIKE PROTEIN 1"/>
    <property type="match status" value="1"/>
</dbReference>
<accession>A0A2R5F4G9</accession>
<dbReference type="PANTHER" id="PTHR22916">
    <property type="entry name" value="GLYCOSYLTRANSFERASE"/>
    <property type="match status" value="1"/>
</dbReference>
<feature type="domain" description="Glycosyltransferase 2-like" evidence="1">
    <location>
        <begin position="2"/>
        <end position="131"/>
    </location>
</feature>
<dbReference type="InterPro" id="IPR001173">
    <property type="entry name" value="Glyco_trans_2-like"/>
</dbReference>
<dbReference type="Proteomes" id="UP000245081">
    <property type="component" value="Unassembled WGS sequence"/>
</dbReference>
<evidence type="ECO:0000313" key="2">
    <source>
        <dbReference type="EMBL" id="GBG13302.1"/>
    </source>
</evidence>
<reference evidence="2 3" key="1">
    <citation type="journal article" date="2018" name="Environ. Microbiol.">
        <title>Isolation and genomic characterization of Novimethylophilus kurashikiensis gen. nov. sp. nov., a new lanthanide-dependent methylotrophic species of Methylophilaceae.</title>
        <authorList>
            <person name="Lv H."/>
            <person name="Sahin N."/>
            <person name="Tani A."/>
        </authorList>
    </citation>
    <scope>NUCLEOTIDE SEQUENCE [LARGE SCALE GENOMIC DNA]</scope>
    <source>
        <strain evidence="2 3">La2-4</strain>
    </source>
</reference>